<proteinExistence type="predicted"/>
<dbReference type="GO" id="GO:0009317">
    <property type="term" value="C:acetyl-CoA carboxylase complex"/>
    <property type="evidence" value="ECO:0007669"/>
    <property type="project" value="InterPro"/>
</dbReference>
<dbReference type="Proteomes" id="UP000237968">
    <property type="component" value="Unassembled WGS sequence"/>
</dbReference>
<comment type="caution">
    <text evidence="4">The sequence shown here is derived from an EMBL/GenBank/DDBJ whole genome shotgun (WGS) entry which is preliminary data.</text>
</comment>
<reference evidence="4 5" key="1">
    <citation type="submission" date="2018-03" db="EMBL/GenBank/DDBJ databases">
        <title>Draft Genome Sequences of the Obligatory Marine Myxobacteria Enhygromyxa salina SWB005.</title>
        <authorList>
            <person name="Poehlein A."/>
            <person name="Moghaddam J.A."/>
            <person name="Harms H."/>
            <person name="Alanjari M."/>
            <person name="Koenig G.M."/>
            <person name="Daniel R."/>
            <person name="Schaeberle T.F."/>
        </authorList>
    </citation>
    <scope>NUCLEOTIDE SEQUENCE [LARGE SCALE GENOMIC DNA]</scope>
    <source>
        <strain evidence="4 5">SWB005</strain>
    </source>
</reference>
<dbReference type="PRINTS" id="PR01071">
    <property type="entry name" value="ACOABIOTINCC"/>
</dbReference>
<evidence type="ECO:0000313" key="4">
    <source>
        <dbReference type="EMBL" id="PRQ05413.1"/>
    </source>
</evidence>
<feature type="domain" description="Lipoyl-binding" evidence="3">
    <location>
        <begin position="121"/>
        <end position="198"/>
    </location>
</feature>
<evidence type="ECO:0000259" key="3">
    <source>
        <dbReference type="Pfam" id="PF00364"/>
    </source>
</evidence>
<dbReference type="RefSeq" id="WP_106389755.1">
    <property type="nucleotide sequence ID" value="NZ_PVNK01000014.1"/>
</dbReference>
<dbReference type="GO" id="GO:0003989">
    <property type="term" value="F:acetyl-CoA carboxylase activity"/>
    <property type="evidence" value="ECO:0007669"/>
    <property type="project" value="InterPro"/>
</dbReference>
<dbReference type="Gene3D" id="2.40.50.100">
    <property type="match status" value="1"/>
</dbReference>
<dbReference type="InterPro" id="IPR011053">
    <property type="entry name" value="Single_hybrid_motif"/>
</dbReference>
<comment type="function">
    <text evidence="1 2">This protein is a component of the acetyl coenzyme A carboxylase complex; first, biotin carboxylase catalyzes the carboxylation of the carrier protein and then the transcarboxylase transfers the carboxyl group to form malonyl-CoA.</text>
</comment>
<keyword evidence="2" id="KW-0275">Fatty acid biosynthesis</keyword>
<protein>
    <recommendedName>
        <fullName evidence="2">Biotin carboxyl carrier protein of acetyl-CoA carboxylase</fullName>
    </recommendedName>
</protein>
<dbReference type="CDD" id="cd06850">
    <property type="entry name" value="biotinyl_domain"/>
    <property type="match status" value="1"/>
</dbReference>
<dbReference type="GO" id="GO:0006633">
    <property type="term" value="P:fatty acid biosynthetic process"/>
    <property type="evidence" value="ECO:0007669"/>
    <property type="project" value="UniProtKB-UniPathway"/>
</dbReference>
<name>A0A2S9YJX3_9BACT</name>
<dbReference type="OrthoDB" id="5297413at2"/>
<accession>A0A2S9YJX3</accession>
<evidence type="ECO:0000256" key="1">
    <source>
        <dbReference type="ARBA" id="ARBA00003761"/>
    </source>
</evidence>
<keyword evidence="2" id="KW-0092">Biotin</keyword>
<keyword evidence="2" id="KW-0444">Lipid biosynthesis</keyword>
<keyword evidence="2" id="KW-0276">Fatty acid metabolism</keyword>
<evidence type="ECO:0000256" key="2">
    <source>
        <dbReference type="RuleBase" id="RU364072"/>
    </source>
</evidence>
<dbReference type="InterPro" id="IPR001249">
    <property type="entry name" value="AcCoA_biotinCC"/>
</dbReference>
<evidence type="ECO:0000313" key="5">
    <source>
        <dbReference type="Proteomes" id="UP000237968"/>
    </source>
</evidence>
<organism evidence="4 5">
    <name type="scientific">Enhygromyxa salina</name>
    <dbReference type="NCBI Taxonomy" id="215803"/>
    <lineage>
        <taxon>Bacteria</taxon>
        <taxon>Pseudomonadati</taxon>
        <taxon>Myxococcota</taxon>
        <taxon>Polyangia</taxon>
        <taxon>Nannocystales</taxon>
        <taxon>Nannocystaceae</taxon>
        <taxon>Enhygromyxa</taxon>
    </lineage>
</organism>
<dbReference type="InterPro" id="IPR000089">
    <property type="entry name" value="Biotin_lipoyl"/>
</dbReference>
<dbReference type="UniPathway" id="UPA00094"/>
<dbReference type="Pfam" id="PF00364">
    <property type="entry name" value="Biotin_lipoyl"/>
    <property type="match status" value="1"/>
</dbReference>
<comment type="pathway">
    <text evidence="2">Lipid metabolism; fatty acid biosynthesis.</text>
</comment>
<dbReference type="AlphaFoldDB" id="A0A2S9YJX3"/>
<sequence length="203" mass="21535">MSDSRQFVPSLTASLARHDDGRLSLLAPTPGLWCDAPELGALVRPGDSLGTVEILGVHHRLCAPEGALGVVDGRGQDELARRPVDYGAPLLTLDPDALGGELVAATEAGASPGTDEGALVFASPSSGRFYRRPGPDKAMFVELGQILERGQTIGLLEIMKTFTRLNYDDPKLPARAKVVKIVAEDQQDLGAGDVILELERVDT</sequence>
<gene>
    <name evidence="4" type="primary">accB_1</name>
    <name evidence="4" type="ORF">ENSA5_02760</name>
</gene>
<keyword evidence="5" id="KW-1185">Reference proteome</keyword>
<dbReference type="EMBL" id="PVNK01000014">
    <property type="protein sequence ID" value="PRQ05413.1"/>
    <property type="molecule type" value="Genomic_DNA"/>
</dbReference>
<keyword evidence="2" id="KW-0443">Lipid metabolism</keyword>
<dbReference type="SUPFAM" id="SSF51230">
    <property type="entry name" value="Single hybrid motif"/>
    <property type="match status" value="1"/>
</dbReference>